<protein>
    <submittedName>
        <fullName evidence="2">Uncharacterized protein</fullName>
    </submittedName>
</protein>
<dbReference type="AlphaFoldDB" id="A0A7Y9JI59"/>
<organism evidence="2 3">
    <name type="scientific">Actinomadura luteofluorescens</name>
    <dbReference type="NCBI Taxonomy" id="46163"/>
    <lineage>
        <taxon>Bacteria</taxon>
        <taxon>Bacillati</taxon>
        <taxon>Actinomycetota</taxon>
        <taxon>Actinomycetes</taxon>
        <taxon>Streptosporangiales</taxon>
        <taxon>Thermomonosporaceae</taxon>
        <taxon>Actinomadura</taxon>
    </lineage>
</organism>
<evidence type="ECO:0000256" key="1">
    <source>
        <dbReference type="SAM" id="MobiDB-lite"/>
    </source>
</evidence>
<keyword evidence="3" id="KW-1185">Reference proteome</keyword>
<dbReference type="Proteomes" id="UP000529783">
    <property type="component" value="Unassembled WGS sequence"/>
</dbReference>
<name>A0A7Y9JI59_9ACTN</name>
<dbReference type="RefSeq" id="WP_179846339.1">
    <property type="nucleotide sequence ID" value="NZ_BAAASW010000029.1"/>
</dbReference>
<comment type="caution">
    <text evidence="2">The sequence shown here is derived from an EMBL/GenBank/DDBJ whole genome shotgun (WGS) entry which is preliminary data.</text>
</comment>
<feature type="compositionally biased region" description="Polar residues" evidence="1">
    <location>
        <begin position="30"/>
        <end position="58"/>
    </location>
</feature>
<proteinExistence type="predicted"/>
<gene>
    <name evidence="2" type="ORF">BJY14_005643</name>
</gene>
<feature type="region of interest" description="Disordered" evidence="1">
    <location>
        <begin position="30"/>
        <end position="72"/>
    </location>
</feature>
<dbReference type="EMBL" id="JACCBA010000001">
    <property type="protein sequence ID" value="NYD49660.1"/>
    <property type="molecule type" value="Genomic_DNA"/>
</dbReference>
<evidence type="ECO:0000313" key="3">
    <source>
        <dbReference type="Proteomes" id="UP000529783"/>
    </source>
</evidence>
<evidence type="ECO:0000313" key="2">
    <source>
        <dbReference type="EMBL" id="NYD49660.1"/>
    </source>
</evidence>
<reference evidence="2 3" key="1">
    <citation type="submission" date="2020-07" db="EMBL/GenBank/DDBJ databases">
        <title>Sequencing the genomes of 1000 actinobacteria strains.</title>
        <authorList>
            <person name="Klenk H.-P."/>
        </authorList>
    </citation>
    <scope>NUCLEOTIDE SEQUENCE [LARGE SCALE GENOMIC DNA]</scope>
    <source>
        <strain evidence="2 3">DSM 40398</strain>
    </source>
</reference>
<sequence>MAEKNPQRFDNPTQGMGDTNAKILKNQAELSPTGQVDVQSGHNGAHHTITTVSGSQSADEIKAQVEQARNQN</sequence>
<accession>A0A7Y9JI59</accession>